<reference evidence="12" key="1">
    <citation type="submission" date="2015-05" db="EMBL/GenBank/DDBJ databases">
        <authorList>
            <person name="Fogelqvist Johan"/>
        </authorList>
    </citation>
    <scope>NUCLEOTIDE SEQUENCE [LARGE SCALE GENOMIC DNA]</scope>
</reference>
<dbReference type="Gene3D" id="1.10.510.10">
    <property type="entry name" value="Transferase(Phosphotransferase) domain 1"/>
    <property type="match status" value="1"/>
</dbReference>
<evidence type="ECO:0000256" key="8">
    <source>
        <dbReference type="ARBA" id="ARBA00047919"/>
    </source>
</evidence>
<evidence type="ECO:0000259" key="10">
    <source>
        <dbReference type="PROSITE" id="PS50011"/>
    </source>
</evidence>
<keyword evidence="6" id="KW-0418">Kinase</keyword>
<evidence type="ECO:0000313" key="11">
    <source>
        <dbReference type="EMBL" id="CRK30336.1"/>
    </source>
</evidence>
<dbReference type="InterPro" id="IPR050538">
    <property type="entry name" value="MAP_kinase_kinase_kinase"/>
</dbReference>
<dbReference type="AlphaFoldDB" id="A0A0G4M897"/>
<dbReference type="SMART" id="SM00220">
    <property type="entry name" value="S_TKc"/>
    <property type="match status" value="1"/>
</dbReference>
<dbReference type="GO" id="GO:0005524">
    <property type="term" value="F:ATP binding"/>
    <property type="evidence" value="ECO:0007669"/>
    <property type="project" value="UniProtKB-KW"/>
</dbReference>
<evidence type="ECO:0000256" key="5">
    <source>
        <dbReference type="ARBA" id="ARBA00022741"/>
    </source>
</evidence>
<comment type="similarity">
    <text evidence="1">Belongs to the protein kinase superfamily. STE Ser/Thr protein kinase family. MAP kinase kinase kinase subfamily.</text>
</comment>
<dbReference type="GO" id="GO:0004707">
    <property type="term" value="F:MAP kinase activity"/>
    <property type="evidence" value="ECO:0007669"/>
    <property type="project" value="UniProtKB-EC"/>
</dbReference>
<accession>A0A0G4M897</accession>
<feature type="domain" description="Protein kinase" evidence="10">
    <location>
        <begin position="1"/>
        <end position="130"/>
    </location>
</feature>
<gene>
    <name evidence="11" type="ORF">BN1723_018418</name>
</gene>
<name>A0A0G4M897_VERLO</name>
<evidence type="ECO:0000256" key="2">
    <source>
        <dbReference type="ARBA" id="ARBA00012411"/>
    </source>
</evidence>
<feature type="non-terminal residue" evidence="11">
    <location>
        <position position="149"/>
    </location>
</feature>
<keyword evidence="3" id="KW-0723">Serine/threonine-protein kinase</keyword>
<sequence>YVDFGAAKVIARQGKTLIQAVDEAKPNKSMTGTPMYMSPEVIKGENPGRAGAVDVWSLGCVILEMATGRRPWANLDNEWAIMYNIAQGNPPQLPGTDQLSPQGIDFLKGCFLQDPKKRMSAVELLQHEWIMTIRNQVVEPATPSDGSVA</sequence>
<dbReference type="PROSITE" id="PS50011">
    <property type="entry name" value="PROTEIN_KINASE_DOM"/>
    <property type="match status" value="1"/>
</dbReference>
<proteinExistence type="inferred from homology"/>
<dbReference type="InterPro" id="IPR000719">
    <property type="entry name" value="Prot_kinase_dom"/>
</dbReference>
<comment type="catalytic activity">
    <reaction evidence="8">
        <text>L-threonyl-[protein] + ATP = O-phospho-L-threonyl-[protein] + ADP + H(+)</text>
        <dbReference type="Rhea" id="RHEA:46608"/>
        <dbReference type="Rhea" id="RHEA-COMP:11060"/>
        <dbReference type="Rhea" id="RHEA-COMP:11605"/>
        <dbReference type="ChEBI" id="CHEBI:15378"/>
        <dbReference type="ChEBI" id="CHEBI:30013"/>
        <dbReference type="ChEBI" id="CHEBI:30616"/>
        <dbReference type="ChEBI" id="CHEBI:61977"/>
        <dbReference type="ChEBI" id="CHEBI:456216"/>
        <dbReference type="EC" id="2.7.11.24"/>
    </reaction>
    <physiologicalReaction direction="left-to-right" evidence="8">
        <dbReference type="Rhea" id="RHEA:46609"/>
    </physiologicalReaction>
</comment>
<keyword evidence="5" id="KW-0547">Nucleotide-binding</keyword>
<dbReference type="InterPro" id="IPR011009">
    <property type="entry name" value="Kinase-like_dom_sf"/>
</dbReference>
<comment type="catalytic activity">
    <reaction evidence="9">
        <text>L-seryl-[protein] + ATP = O-phospho-L-seryl-[protein] + ADP + H(+)</text>
        <dbReference type="Rhea" id="RHEA:17989"/>
        <dbReference type="Rhea" id="RHEA-COMP:9863"/>
        <dbReference type="Rhea" id="RHEA-COMP:11604"/>
        <dbReference type="ChEBI" id="CHEBI:15378"/>
        <dbReference type="ChEBI" id="CHEBI:29999"/>
        <dbReference type="ChEBI" id="CHEBI:30616"/>
        <dbReference type="ChEBI" id="CHEBI:83421"/>
        <dbReference type="ChEBI" id="CHEBI:456216"/>
        <dbReference type="EC" id="2.7.11.24"/>
    </reaction>
    <physiologicalReaction direction="left-to-right" evidence="9">
        <dbReference type="Rhea" id="RHEA:17990"/>
    </physiologicalReaction>
</comment>
<protein>
    <recommendedName>
        <fullName evidence="2">mitogen-activated protein kinase</fullName>
        <ecNumber evidence="2">2.7.11.24</ecNumber>
    </recommendedName>
</protein>
<evidence type="ECO:0000256" key="7">
    <source>
        <dbReference type="ARBA" id="ARBA00022840"/>
    </source>
</evidence>
<evidence type="ECO:0000256" key="1">
    <source>
        <dbReference type="ARBA" id="ARBA00006529"/>
    </source>
</evidence>
<evidence type="ECO:0000256" key="3">
    <source>
        <dbReference type="ARBA" id="ARBA00022527"/>
    </source>
</evidence>
<dbReference type="PANTHER" id="PTHR48016:SF32">
    <property type="entry name" value="MITOGEN-ACTIVATED PROTEIN KINASE KINASE KINASE 4"/>
    <property type="match status" value="1"/>
</dbReference>
<dbReference type="PANTHER" id="PTHR48016">
    <property type="entry name" value="MAP KINASE KINASE KINASE SSK2-RELATED-RELATED"/>
    <property type="match status" value="1"/>
</dbReference>
<dbReference type="EMBL" id="CVQI01022725">
    <property type="protein sequence ID" value="CRK30336.1"/>
    <property type="molecule type" value="Genomic_DNA"/>
</dbReference>
<keyword evidence="4" id="KW-0808">Transferase</keyword>
<evidence type="ECO:0000256" key="4">
    <source>
        <dbReference type="ARBA" id="ARBA00022679"/>
    </source>
</evidence>
<dbReference type="SUPFAM" id="SSF56112">
    <property type="entry name" value="Protein kinase-like (PK-like)"/>
    <property type="match status" value="1"/>
</dbReference>
<dbReference type="Proteomes" id="UP000045706">
    <property type="component" value="Unassembled WGS sequence"/>
</dbReference>
<feature type="non-terminal residue" evidence="11">
    <location>
        <position position="1"/>
    </location>
</feature>
<evidence type="ECO:0000256" key="9">
    <source>
        <dbReference type="ARBA" id="ARBA00048130"/>
    </source>
</evidence>
<dbReference type="Pfam" id="PF00069">
    <property type="entry name" value="Pkinase"/>
    <property type="match status" value="1"/>
</dbReference>
<organism evidence="11 12">
    <name type="scientific">Verticillium longisporum</name>
    <name type="common">Verticillium dahliae var. longisporum</name>
    <dbReference type="NCBI Taxonomy" id="100787"/>
    <lineage>
        <taxon>Eukaryota</taxon>
        <taxon>Fungi</taxon>
        <taxon>Dikarya</taxon>
        <taxon>Ascomycota</taxon>
        <taxon>Pezizomycotina</taxon>
        <taxon>Sordariomycetes</taxon>
        <taxon>Hypocreomycetidae</taxon>
        <taxon>Glomerellales</taxon>
        <taxon>Plectosphaerellaceae</taxon>
        <taxon>Verticillium</taxon>
    </lineage>
</organism>
<keyword evidence="7" id="KW-0067">ATP-binding</keyword>
<evidence type="ECO:0000256" key="6">
    <source>
        <dbReference type="ARBA" id="ARBA00022777"/>
    </source>
</evidence>
<dbReference type="EC" id="2.7.11.24" evidence="2"/>
<dbReference type="GO" id="GO:0038066">
    <property type="term" value="P:p38MAPK cascade"/>
    <property type="evidence" value="ECO:0007669"/>
    <property type="project" value="TreeGrafter"/>
</dbReference>
<evidence type="ECO:0000313" key="12">
    <source>
        <dbReference type="Proteomes" id="UP000045706"/>
    </source>
</evidence>